<organism evidence="5 6">
    <name type="scientific">Flaviramulus basaltis</name>
    <dbReference type="NCBI Taxonomy" id="369401"/>
    <lineage>
        <taxon>Bacteria</taxon>
        <taxon>Pseudomonadati</taxon>
        <taxon>Bacteroidota</taxon>
        <taxon>Flavobacteriia</taxon>
        <taxon>Flavobacteriales</taxon>
        <taxon>Flavobacteriaceae</taxon>
        <taxon>Flaviramulus</taxon>
    </lineage>
</organism>
<dbReference type="PROSITE" id="PS50932">
    <property type="entry name" value="HTH_LACI_2"/>
    <property type="match status" value="1"/>
</dbReference>
<keyword evidence="2" id="KW-0238">DNA-binding</keyword>
<proteinExistence type="predicted"/>
<dbReference type="SUPFAM" id="SSF47413">
    <property type="entry name" value="lambda repressor-like DNA-binding domains"/>
    <property type="match status" value="1"/>
</dbReference>
<dbReference type="OrthoDB" id="9768806at2"/>
<evidence type="ECO:0000313" key="6">
    <source>
        <dbReference type="Proteomes" id="UP000182544"/>
    </source>
</evidence>
<dbReference type="SMART" id="SM00354">
    <property type="entry name" value="HTH_LACI"/>
    <property type="match status" value="1"/>
</dbReference>
<sequence length="342" mass="38211">MTNNKDVTIYDIAEKLNLSTSTVSRALKNHSSISKKTTKKVNDAAKEMGYTPNTLASSLRSNKTKTIGVLISRINRPFMASLISGIEETAQKAGYNVIITQSHDSYQDEVDMAQALYNSRVSGIICSLAMETTKTDHFQQFIDKGIPLVFVDRVPKEFNTYRVMIDNYSAAFKATKHLIEQGCTRIAHIAGLKFRNIYNERERGYRDALKQYNLEVDEDLIVHVKTMSYEEGEKATNKLLDLETPPDGIFSSNDTTAVAAIQVAKNRGLKIPEDIAVIGFNNDPISHIIDPGLSTISHPAFEMGKTCSKKILKHLKRSKIDSITEITFLNTEVIVRGSSKRK</sequence>
<dbReference type="PANTHER" id="PTHR30146">
    <property type="entry name" value="LACI-RELATED TRANSCRIPTIONAL REPRESSOR"/>
    <property type="match status" value="1"/>
</dbReference>
<dbReference type="RefSeq" id="WP_072401452.1">
    <property type="nucleotide sequence ID" value="NZ_FPKV01000002.1"/>
</dbReference>
<dbReference type="Proteomes" id="UP000182544">
    <property type="component" value="Unassembled WGS sequence"/>
</dbReference>
<dbReference type="Gene3D" id="1.10.260.40">
    <property type="entry name" value="lambda repressor-like DNA-binding domains"/>
    <property type="match status" value="1"/>
</dbReference>
<dbReference type="Pfam" id="PF00356">
    <property type="entry name" value="LacI"/>
    <property type="match status" value="1"/>
</dbReference>
<protein>
    <submittedName>
        <fullName evidence="5">LacI family transcriptional regulator</fullName>
    </submittedName>
</protein>
<dbReference type="InterPro" id="IPR028082">
    <property type="entry name" value="Peripla_BP_I"/>
</dbReference>
<reference evidence="5 6" key="1">
    <citation type="submission" date="2016-10" db="EMBL/GenBank/DDBJ databases">
        <authorList>
            <person name="de Groot N.N."/>
        </authorList>
    </citation>
    <scope>NUCLEOTIDE SEQUENCE [LARGE SCALE GENOMIC DNA]</scope>
    <source>
        <strain evidence="5 6">DSM 18180</strain>
    </source>
</reference>
<keyword evidence="3" id="KW-0804">Transcription</keyword>
<dbReference type="AlphaFoldDB" id="A0A1K2IIG8"/>
<dbReference type="PANTHER" id="PTHR30146:SF109">
    <property type="entry name" value="HTH-TYPE TRANSCRIPTIONAL REGULATOR GALS"/>
    <property type="match status" value="1"/>
</dbReference>
<dbReference type="GO" id="GO:0000976">
    <property type="term" value="F:transcription cis-regulatory region binding"/>
    <property type="evidence" value="ECO:0007669"/>
    <property type="project" value="TreeGrafter"/>
</dbReference>
<evidence type="ECO:0000256" key="2">
    <source>
        <dbReference type="ARBA" id="ARBA00023125"/>
    </source>
</evidence>
<dbReference type="InterPro" id="IPR010982">
    <property type="entry name" value="Lambda_DNA-bd_dom_sf"/>
</dbReference>
<dbReference type="STRING" id="369401.SAMN05428642_102492"/>
<keyword evidence="1" id="KW-0805">Transcription regulation</keyword>
<name>A0A1K2IIG8_9FLAO</name>
<evidence type="ECO:0000256" key="1">
    <source>
        <dbReference type="ARBA" id="ARBA00023015"/>
    </source>
</evidence>
<evidence type="ECO:0000313" key="5">
    <source>
        <dbReference type="EMBL" id="SFZ92032.1"/>
    </source>
</evidence>
<dbReference type="InterPro" id="IPR000843">
    <property type="entry name" value="HTH_LacI"/>
</dbReference>
<feature type="domain" description="HTH lacI-type" evidence="4">
    <location>
        <begin position="7"/>
        <end position="61"/>
    </location>
</feature>
<keyword evidence="6" id="KW-1185">Reference proteome</keyword>
<dbReference type="CDD" id="cd06267">
    <property type="entry name" value="PBP1_LacI_sugar_binding-like"/>
    <property type="match status" value="1"/>
</dbReference>
<evidence type="ECO:0000259" key="4">
    <source>
        <dbReference type="PROSITE" id="PS50932"/>
    </source>
</evidence>
<dbReference type="Gene3D" id="3.40.50.2300">
    <property type="match status" value="2"/>
</dbReference>
<dbReference type="EMBL" id="FPKV01000002">
    <property type="protein sequence ID" value="SFZ92032.1"/>
    <property type="molecule type" value="Genomic_DNA"/>
</dbReference>
<dbReference type="Pfam" id="PF13377">
    <property type="entry name" value="Peripla_BP_3"/>
    <property type="match status" value="1"/>
</dbReference>
<dbReference type="GO" id="GO:0003700">
    <property type="term" value="F:DNA-binding transcription factor activity"/>
    <property type="evidence" value="ECO:0007669"/>
    <property type="project" value="TreeGrafter"/>
</dbReference>
<dbReference type="SUPFAM" id="SSF53822">
    <property type="entry name" value="Periplasmic binding protein-like I"/>
    <property type="match status" value="1"/>
</dbReference>
<gene>
    <name evidence="5" type="ORF">SAMN05428642_102492</name>
</gene>
<evidence type="ECO:0000256" key="3">
    <source>
        <dbReference type="ARBA" id="ARBA00023163"/>
    </source>
</evidence>
<dbReference type="InterPro" id="IPR046335">
    <property type="entry name" value="LacI/GalR-like_sensor"/>
</dbReference>
<accession>A0A1K2IIG8</accession>
<dbReference type="CDD" id="cd01392">
    <property type="entry name" value="HTH_LacI"/>
    <property type="match status" value="1"/>
</dbReference>